<proteinExistence type="inferred from homology"/>
<feature type="domain" description="POTRA" evidence="10">
    <location>
        <begin position="365"/>
        <end position="439"/>
    </location>
</feature>
<keyword evidence="5 8" id="KW-0677">Repeat</keyword>
<dbReference type="PANTHER" id="PTHR12815:SF23">
    <property type="entry name" value="OUTER MEMBRANE PROTEIN ASSEMBLY FACTOR BAMA"/>
    <property type="match status" value="1"/>
</dbReference>
<keyword evidence="4 8" id="KW-0732">Signal</keyword>
<protein>
    <recommendedName>
        <fullName evidence="8 9">Outer membrane protein assembly factor BamA</fullName>
    </recommendedName>
</protein>
<dbReference type="Gene3D" id="3.10.20.310">
    <property type="entry name" value="membrane protein fhac"/>
    <property type="match status" value="5"/>
</dbReference>
<comment type="function">
    <text evidence="8">Part of the outer membrane protein assembly complex, which is involved in assembly and insertion of beta-barrel proteins into the outer membrane. Constitutes, with BamD, the core component of the assembly machinery.</text>
</comment>
<dbReference type="GO" id="GO:0043165">
    <property type="term" value="P:Gram-negative-bacterium-type cell outer membrane assembly"/>
    <property type="evidence" value="ECO:0007669"/>
    <property type="project" value="UniProtKB-UniRule"/>
</dbReference>
<evidence type="ECO:0000256" key="5">
    <source>
        <dbReference type="ARBA" id="ARBA00022737"/>
    </source>
</evidence>
<feature type="domain" description="POTRA" evidence="10">
    <location>
        <begin position="193"/>
        <end position="281"/>
    </location>
</feature>
<dbReference type="eggNOG" id="COG4775">
    <property type="taxonomic scope" value="Bacteria"/>
</dbReference>
<accession>G2LPA4</accession>
<dbReference type="Gene3D" id="2.40.160.50">
    <property type="entry name" value="membrane protein fhac: a member of the omp85/tpsb transporter family"/>
    <property type="match status" value="1"/>
</dbReference>
<dbReference type="PATRIC" id="fig|1005057.4.peg.211"/>
<evidence type="ECO:0000256" key="1">
    <source>
        <dbReference type="ARBA" id="ARBA00004370"/>
    </source>
</evidence>
<dbReference type="EMBL" id="CP002648">
    <property type="protein sequence ID" value="AEO08041.1"/>
    <property type="molecule type" value="Genomic_DNA"/>
</dbReference>
<dbReference type="PIRSF" id="PIRSF006076">
    <property type="entry name" value="OM_assembly_OMP85"/>
    <property type="match status" value="1"/>
</dbReference>
<keyword evidence="2 8" id="KW-1134">Transmembrane beta strand</keyword>
<dbReference type="Pfam" id="PF01103">
    <property type="entry name" value="Omp85"/>
    <property type="match status" value="1"/>
</dbReference>
<dbReference type="Pfam" id="PF07244">
    <property type="entry name" value="POTRA"/>
    <property type="match status" value="4"/>
</dbReference>
<dbReference type="GO" id="GO:0051205">
    <property type="term" value="P:protein insertion into membrane"/>
    <property type="evidence" value="ECO:0007669"/>
    <property type="project" value="UniProtKB-UniRule"/>
</dbReference>
<evidence type="ECO:0000256" key="3">
    <source>
        <dbReference type="ARBA" id="ARBA00022692"/>
    </source>
</evidence>
<dbReference type="PANTHER" id="PTHR12815">
    <property type="entry name" value="SORTING AND ASSEMBLY MACHINERY SAMM50 PROTEIN FAMILY MEMBER"/>
    <property type="match status" value="1"/>
</dbReference>
<evidence type="ECO:0000259" key="10">
    <source>
        <dbReference type="PROSITE" id="PS51779"/>
    </source>
</evidence>
<dbReference type="InterPro" id="IPR010827">
    <property type="entry name" value="BamA/TamA_POTRA"/>
</dbReference>
<evidence type="ECO:0000313" key="12">
    <source>
        <dbReference type="Proteomes" id="UP000006139"/>
    </source>
</evidence>
<evidence type="ECO:0000256" key="6">
    <source>
        <dbReference type="ARBA" id="ARBA00023136"/>
    </source>
</evidence>
<comment type="similarity">
    <text evidence="8">Belongs to the BamA family.</text>
</comment>
<comment type="subcellular location">
    <subcellularLocation>
        <location evidence="8">Cell outer membrane</location>
    </subcellularLocation>
    <subcellularLocation>
        <location evidence="1">Membrane</location>
    </subcellularLocation>
</comment>
<comment type="subunit">
    <text evidence="8">Part of the Bam complex, which is composed of the outer membrane protein BamA, and four lipoproteins BamB, BamC, BamD and BamE.</text>
</comment>
<reference evidence="11 12" key="1">
    <citation type="journal article" date="2011" name="PLoS Genet.">
        <title>Sequence conservation and functional constraint on intergenic spacers in reduced genomes of the obligate symbiont buchnera.</title>
        <authorList>
            <person name="Degnan P.H."/>
            <person name="Ochman H."/>
            <person name="Moran N.A."/>
        </authorList>
    </citation>
    <scope>NUCLEOTIDE SEQUENCE [LARGE SCALE GENOMIC DNA]</scope>
    <source>
        <strain evidence="11 12">Ua</strain>
    </source>
</reference>
<keyword evidence="3 8" id="KW-0812">Transmembrane</keyword>
<dbReference type="InterPro" id="IPR023707">
    <property type="entry name" value="OM_assembly_BamA"/>
</dbReference>
<dbReference type="STRING" id="1005057.BUAMB_219"/>
<dbReference type="InterPro" id="IPR034746">
    <property type="entry name" value="POTRA"/>
</dbReference>
<dbReference type="KEGG" id="buh:BUAMB_219"/>
<feature type="domain" description="POTRA" evidence="10">
    <location>
        <begin position="110"/>
        <end position="190"/>
    </location>
</feature>
<dbReference type="PROSITE" id="PS51779">
    <property type="entry name" value="POTRA"/>
    <property type="match status" value="4"/>
</dbReference>
<gene>
    <name evidence="8 11" type="primary">bamA</name>
    <name evidence="11" type="ORF">BUAMB_219</name>
</gene>
<evidence type="ECO:0000256" key="2">
    <source>
        <dbReference type="ARBA" id="ARBA00022452"/>
    </source>
</evidence>
<evidence type="ECO:0000256" key="7">
    <source>
        <dbReference type="ARBA" id="ARBA00023237"/>
    </source>
</evidence>
<dbReference type="InterPro" id="IPR039910">
    <property type="entry name" value="D15-like"/>
</dbReference>
<dbReference type="NCBIfam" id="TIGR03303">
    <property type="entry name" value="OM_YaeT"/>
    <property type="match status" value="1"/>
</dbReference>
<evidence type="ECO:0000256" key="9">
    <source>
        <dbReference type="NCBIfam" id="TIGR03303"/>
    </source>
</evidence>
<sequence length="817" mass="95286">MYFEKFAQHFIVGKIIITMFIKKFFITFLVLFSISSHAKNIGVINNIQFKGLQHVSQTEVSKSIMWDIGKVISEYDIQKSIKSLFATEKFKDIKVVYSKKNIIFYVKEKPIISNVIVTGNNIIKSSILNSYLKKLNIQKGSMFDPIFINIFVKTIEDFYYDLGRFQSNIQIFKQLSQDNTVNLKILFNEGVTKKINSIKIVGAKHFSQEKIISLFKSKNYSIWCNFFKTCFYSPKQLNQDVQMLNNFYFNHGYVSFHINDKKINFIKDKNQVDITINISEGEKYRISKIFINGNFSPYQGFIKKLIKIHANELYNQEKINSIIDDITKLLSENGYIDAFVRVTPKINHQTKTIVLNFLINIKKRFFVHRIHFIGNKITQDKVLRREIKQMEGKYINTNLIELGKKSLQKTKYFKNIEIIKKIHSLGSNQIDIFYKVQEQPTGSINFGLGYGMDNGISFNTSLSQDNLFGSGNSFKASIIKNNNQKYADISIIYPYFISNIKDLNTRFFYNDFKYNFNNFSYLVKKTYGLESSLGIMINNFNNINIGLGYTHNEINNQEKTIDTYNIKSQSIDSNFLKDKIVNNFTLNYSWIHSALEYFYFPISGNQIYMSGKNTIPGSDNNFYKFILDSKHYFQLNMNKDFIFFSHVHFGIGNILNKEKLPFYENFYANSENNIRGFRINTIGPKKIHNIANLKNCIGHINNNKCESIDSIGGNATFTTNLEIITPIPFIDHQYSNYFRTSLFLDVGNIWDISLYNDKKIDMFSLENNILNNIHSSIGASLQWLSPIGPLFFSYSIPMQQDNNYELEPFQFHFGRNW</sequence>
<dbReference type="HAMAP" id="MF_01430">
    <property type="entry name" value="OM_assembly_BamA"/>
    <property type="match status" value="1"/>
</dbReference>
<keyword evidence="7 8" id="KW-0998">Cell outer membrane</keyword>
<evidence type="ECO:0000256" key="8">
    <source>
        <dbReference type="HAMAP-Rule" id="MF_01430"/>
    </source>
</evidence>
<dbReference type="GO" id="GO:1990063">
    <property type="term" value="C:Bam protein complex"/>
    <property type="evidence" value="ECO:0007669"/>
    <property type="project" value="TreeGrafter"/>
</dbReference>
<dbReference type="HOGENOM" id="CLU_007664_1_0_6"/>
<dbReference type="InterPro" id="IPR000184">
    <property type="entry name" value="Bac_surfAg_D15"/>
</dbReference>
<keyword evidence="6 8" id="KW-0472">Membrane</keyword>
<dbReference type="Proteomes" id="UP000006139">
    <property type="component" value="Chromosome"/>
</dbReference>
<name>G2LPA4_BUCUM</name>
<evidence type="ECO:0000313" key="11">
    <source>
        <dbReference type="EMBL" id="AEO08041.1"/>
    </source>
</evidence>
<feature type="domain" description="POTRA" evidence="10">
    <location>
        <begin position="284"/>
        <end position="364"/>
    </location>
</feature>
<dbReference type="AlphaFoldDB" id="G2LPA4"/>
<evidence type="ECO:0000256" key="4">
    <source>
        <dbReference type="ARBA" id="ARBA00022729"/>
    </source>
</evidence>
<organism evidence="11 12">
    <name type="scientific">Buchnera aphidicola str. Ua</name>
    <name type="common">Uroleucon ambrosiae</name>
    <dbReference type="NCBI Taxonomy" id="1005057"/>
    <lineage>
        <taxon>Bacteria</taxon>
        <taxon>Pseudomonadati</taxon>
        <taxon>Pseudomonadota</taxon>
        <taxon>Gammaproteobacteria</taxon>
        <taxon>Enterobacterales</taxon>
        <taxon>Erwiniaceae</taxon>
        <taxon>Buchnera</taxon>
    </lineage>
</organism>